<feature type="domain" description="2EXR" evidence="1">
    <location>
        <begin position="6"/>
        <end position="89"/>
    </location>
</feature>
<evidence type="ECO:0000313" key="3">
    <source>
        <dbReference type="Proteomes" id="UP000824998"/>
    </source>
</evidence>
<evidence type="ECO:0000259" key="1">
    <source>
        <dbReference type="Pfam" id="PF20150"/>
    </source>
</evidence>
<dbReference type="Proteomes" id="UP000824998">
    <property type="component" value="Unassembled WGS sequence"/>
</dbReference>
<gene>
    <name evidence="2" type="ORF">BJ875DRAFT_37148</name>
</gene>
<proteinExistence type="predicted"/>
<evidence type="ECO:0000313" key="2">
    <source>
        <dbReference type="EMBL" id="KAG9233690.1"/>
    </source>
</evidence>
<dbReference type="AlphaFoldDB" id="A0A9P7YIF9"/>
<dbReference type="EMBL" id="MU251490">
    <property type="protein sequence ID" value="KAG9233690.1"/>
    <property type="molecule type" value="Genomic_DNA"/>
</dbReference>
<name>A0A9P7YIF9_9HELO</name>
<organism evidence="2 3">
    <name type="scientific">Amylocarpus encephaloides</name>
    <dbReference type="NCBI Taxonomy" id="45428"/>
    <lineage>
        <taxon>Eukaryota</taxon>
        <taxon>Fungi</taxon>
        <taxon>Dikarya</taxon>
        <taxon>Ascomycota</taxon>
        <taxon>Pezizomycotina</taxon>
        <taxon>Leotiomycetes</taxon>
        <taxon>Helotiales</taxon>
        <taxon>Helotiales incertae sedis</taxon>
        <taxon>Amylocarpus</taxon>
    </lineage>
</organism>
<dbReference type="PANTHER" id="PTHR38790">
    <property type="entry name" value="2EXR DOMAIN-CONTAINING PROTEIN-RELATED"/>
    <property type="match status" value="1"/>
</dbReference>
<accession>A0A9P7YIF9</accession>
<comment type="caution">
    <text evidence="2">The sequence shown here is derived from an EMBL/GenBank/DDBJ whole genome shotgun (WGS) entry which is preliminary data.</text>
</comment>
<dbReference type="OrthoDB" id="5272396at2759"/>
<reference evidence="2" key="1">
    <citation type="journal article" date="2021" name="IMA Fungus">
        <title>Genomic characterization of three marine fungi, including Emericellopsis atlantica sp. nov. with signatures of a generalist lifestyle and marine biomass degradation.</title>
        <authorList>
            <person name="Hagestad O.C."/>
            <person name="Hou L."/>
            <person name="Andersen J.H."/>
            <person name="Hansen E.H."/>
            <person name="Altermark B."/>
            <person name="Li C."/>
            <person name="Kuhnert E."/>
            <person name="Cox R.J."/>
            <person name="Crous P.W."/>
            <person name="Spatafora J.W."/>
            <person name="Lail K."/>
            <person name="Amirebrahimi M."/>
            <person name="Lipzen A."/>
            <person name="Pangilinan J."/>
            <person name="Andreopoulos W."/>
            <person name="Hayes R.D."/>
            <person name="Ng V."/>
            <person name="Grigoriev I.V."/>
            <person name="Jackson S.A."/>
            <person name="Sutton T.D.S."/>
            <person name="Dobson A.D.W."/>
            <person name="Rama T."/>
        </authorList>
    </citation>
    <scope>NUCLEOTIDE SEQUENCE</scope>
    <source>
        <strain evidence="2">TRa018bII</strain>
    </source>
</reference>
<protein>
    <recommendedName>
        <fullName evidence="1">2EXR domain-containing protein</fullName>
    </recommendedName>
</protein>
<keyword evidence="3" id="KW-1185">Reference proteome</keyword>
<dbReference type="InterPro" id="IPR045518">
    <property type="entry name" value="2EXR"/>
</dbReference>
<dbReference type="Pfam" id="PF20150">
    <property type="entry name" value="2EXR"/>
    <property type="match status" value="1"/>
</dbReference>
<sequence length="245" mass="27752">MAGLLDLPPEIRKMIWSLVIVSPTKQLKTISRRHAYRLQYARSRSKGPSFYLFIDTNKTGNKTDEDFLSISLLNVCRTTNNEAHPLFWDMTFTFESPRIFMESQKRMGPMAAQCLSRVEIAVPHRGSVDNLETVLELFNKRQQAGNPLVFLGLFVHVMAITQALSPTYTNAKGVHTDLFAAHQLSSCGLSSAERGVGVDRGLHWVFEYGFVGEGQECKALDQKKILYIPGPRPKWDAKWVVEITY</sequence>